<evidence type="ECO:0000313" key="1">
    <source>
        <dbReference type="EMBL" id="CAG6470391.1"/>
    </source>
</evidence>
<dbReference type="EMBL" id="HBUE01197365">
    <property type="protein sequence ID" value="CAG6528313.1"/>
    <property type="molecule type" value="Transcribed_RNA"/>
</dbReference>
<reference evidence="1" key="1">
    <citation type="submission" date="2021-05" db="EMBL/GenBank/DDBJ databases">
        <authorList>
            <person name="Alioto T."/>
            <person name="Alioto T."/>
            <person name="Gomez Garrido J."/>
        </authorList>
    </citation>
    <scope>NUCLEOTIDE SEQUENCE</scope>
</reference>
<dbReference type="EMBL" id="HBUE01197366">
    <property type="protein sequence ID" value="CAG6528316.1"/>
    <property type="molecule type" value="Transcribed_RNA"/>
</dbReference>
<dbReference type="EMBL" id="HBUE01303391">
    <property type="protein sequence ID" value="CAG6580043.1"/>
    <property type="molecule type" value="Transcribed_RNA"/>
</dbReference>
<accession>A0A8D8BF25</accession>
<dbReference type="AlphaFoldDB" id="A0A8D8BF25"/>
<organism evidence="1">
    <name type="scientific">Culex pipiens</name>
    <name type="common">House mosquito</name>
    <dbReference type="NCBI Taxonomy" id="7175"/>
    <lineage>
        <taxon>Eukaryota</taxon>
        <taxon>Metazoa</taxon>
        <taxon>Ecdysozoa</taxon>
        <taxon>Arthropoda</taxon>
        <taxon>Hexapoda</taxon>
        <taxon>Insecta</taxon>
        <taxon>Pterygota</taxon>
        <taxon>Neoptera</taxon>
        <taxon>Endopterygota</taxon>
        <taxon>Diptera</taxon>
        <taxon>Nematocera</taxon>
        <taxon>Culicoidea</taxon>
        <taxon>Culicidae</taxon>
        <taxon>Culicinae</taxon>
        <taxon>Culicini</taxon>
        <taxon>Culex</taxon>
        <taxon>Culex</taxon>
    </lineage>
</organism>
<sequence length="110" mass="12733">MYTLVPTWKPPCTTLQIRHRPRHVHNPTGHRAMFEEPLLELLVTFLLGGRRRQTLHLGGLLQLWRNGHRRLLRRTTVERPEVVAGASCAAQASRVGSQQELRMVMVLLRR</sequence>
<dbReference type="EMBL" id="HBUE01065247">
    <property type="protein sequence ID" value="CAG6470400.1"/>
    <property type="molecule type" value="Transcribed_RNA"/>
</dbReference>
<protein>
    <submittedName>
        <fullName evidence="1">(northern house mosquito) hypothetical protein</fullName>
    </submittedName>
</protein>
<dbReference type="EMBL" id="HBUE01303396">
    <property type="protein sequence ID" value="CAG6580054.1"/>
    <property type="molecule type" value="Transcribed_RNA"/>
</dbReference>
<proteinExistence type="predicted"/>
<dbReference type="EMBL" id="HBUE01303393">
    <property type="protein sequence ID" value="CAG6580050.1"/>
    <property type="molecule type" value="Transcribed_RNA"/>
</dbReference>
<dbReference type="EMBL" id="HBUE01303392">
    <property type="protein sequence ID" value="CAG6580047.1"/>
    <property type="molecule type" value="Transcribed_RNA"/>
</dbReference>
<dbReference type="EMBL" id="HBUE01065242">
    <property type="protein sequence ID" value="CAG6470391.1"/>
    <property type="molecule type" value="Transcribed_RNA"/>
</dbReference>
<dbReference type="EMBL" id="HBUE01197364">
    <property type="protein sequence ID" value="CAG6528309.1"/>
    <property type="molecule type" value="Transcribed_RNA"/>
</dbReference>
<dbReference type="EMBL" id="HBUE01197369">
    <property type="protein sequence ID" value="CAG6528320.1"/>
    <property type="molecule type" value="Transcribed_RNA"/>
</dbReference>
<name>A0A8D8BF25_CULPI</name>